<evidence type="ECO:0000313" key="4">
    <source>
        <dbReference type="Proteomes" id="UP001206878"/>
    </source>
</evidence>
<dbReference type="Gene3D" id="1.25.40.10">
    <property type="entry name" value="Tetratricopeptide repeat domain"/>
    <property type="match status" value="1"/>
</dbReference>
<evidence type="ECO:0000256" key="2">
    <source>
        <dbReference type="ARBA" id="ARBA00022803"/>
    </source>
</evidence>
<comment type="caution">
    <text evidence="3">The sequence shown here is derived from an EMBL/GenBank/DDBJ whole genome shotgun (WGS) entry which is preliminary data.</text>
</comment>
<dbReference type="EMBL" id="JANPXH010000673">
    <property type="protein sequence ID" value="MCR6678990.1"/>
    <property type="molecule type" value="Genomic_DNA"/>
</dbReference>
<dbReference type="SUPFAM" id="SSF48452">
    <property type="entry name" value="TPR-like"/>
    <property type="match status" value="1"/>
</dbReference>
<accession>A0AAW5MZU8</accession>
<evidence type="ECO:0000256" key="1">
    <source>
        <dbReference type="ARBA" id="ARBA00022737"/>
    </source>
</evidence>
<sequence>LAQILIAKGDPAGAEVLLRESLAVRRHVFGEAHPEYAVTLNNLANAIEAQGRLNEAQSMFEDAVRIARPQLTDQHPRVATMMLNAARVQI</sequence>
<dbReference type="AlphaFoldDB" id="A0AAW5MZU8"/>
<reference evidence="3" key="1">
    <citation type="submission" date="2022-07" db="EMBL/GenBank/DDBJ databases">
        <title>Diversity of ethanolamine utilization by human commensal Escherichia coli.</title>
        <authorList>
            <person name="Jubelin G."/>
        </authorList>
    </citation>
    <scope>NUCLEOTIDE SEQUENCE</scope>
    <source>
        <strain evidence="3">S1</strain>
    </source>
</reference>
<feature type="non-terminal residue" evidence="3">
    <location>
        <position position="1"/>
    </location>
</feature>
<proteinExistence type="predicted"/>
<dbReference type="Pfam" id="PF13424">
    <property type="entry name" value="TPR_12"/>
    <property type="match status" value="1"/>
</dbReference>
<gene>
    <name evidence="3" type="ORF">NVV43_26200</name>
</gene>
<organism evidence="3 4">
    <name type="scientific">Escherichia marmotae</name>
    <dbReference type="NCBI Taxonomy" id="1499973"/>
    <lineage>
        <taxon>Bacteria</taxon>
        <taxon>Pseudomonadati</taxon>
        <taxon>Pseudomonadota</taxon>
        <taxon>Gammaproteobacteria</taxon>
        <taxon>Enterobacterales</taxon>
        <taxon>Enterobacteriaceae</taxon>
        <taxon>Escherichia</taxon>
    </lineage>
</organism>
<dbReference type="PANTHER" id="PTHR45641:SF19">
    <property type="entry name" value="NEPHROCYSTIN-3"/>
    <property type="match status" value="1"/>
</dbReference>
<dbReference type="PANTHER" id="PTHR45641">
    <property type="entry name" value="TETRATRICOPEPTIDE REPEAT PROTEIN (AFU_ORTHOLOGUE AFUA_6G03870)"/>
    <property type="match status" value="1"/>
</dbReference>
<keyword evidence="2" id="KW-0802">TPR repeat</keyword>
<protein>
    <submittedName>
        <fullName evidence="3">Tetratricopeptide repeat protein</fullName>
    </submittedName>
</protein>
<feature type="non-terminal residue" evidence="3">
    <location>
        <position position="90"/>
    </location>
</feature>
<evidence type="ECO:0000313" key="3">
    <source>
        <dbReference type="EMBL" id="MCR6678990.1"/>
    </source>
</evidence>
<dbReference type="Proteomes" id="UP001206878">
    <property type="component" value="Unassembled WGS sequence"/>
</dbReference>
<keyword evidence="1" id="KW-0677">Repeat</keyword>
<name>A0AAW5MZU8_9ESCH</name>
<dbReference type="InterPro" id="IPR011990">
    <property type="entry name" value="TPR-like_helical_dom_sf"/>
</dbReference>